<dbReference type="PANTHER" id="PTHR16305:SF28">
    <property type="entry name" value="GUANYLATE CYCLASE DOMAIN-CONTAINING PROTEIN"/>
    <property type="match status" value="1"/>
</dbReference>
<dbReference type="Gene3D" id="3.30.70.1230">
    <property type="entry name" value="Nucleotide cyclase"/>
    <property type="match status" value="2"/>
</dbReference>
<protein>
    <submittedName>
        <fullName evidence="4">Adenylate/guanylate cyclase, putative</fullName>
    </submittedName>
</protein>
<dbReference type="InterPro" id="IPR027417">
    <property type="entry name" value="P-loop_NTPase"/>
</dbReference>
<dbReference type="GO" id="GO:0009190">
    <property type="term" value="P:cyclic nucleotide biosynthetic process"/>
    <property type="evidence" value="ECO:0007669"/>
    <property type="project" value="InterPro"/>
</dbReference>
<evidence type="ECO:0000313" key="5">
    <source>
        <dbReference type="Proteomes" id="UP000000268"/>
    </source>
</evidence>
<dbReference type="eggNOG" id="COG3899">
    <property type="taxonomic scope" value="Bacteria"/>
</dbReference>
<dbReference type="eggNOG" id="COG0457">
    <property type="taxonomic scope" value="Bacteria"/>
</dbReference>
<dbReference type="SUPFAM" id="SSF52540">
    <property type="entry name" value="P-loop containing nucleoside triphosphate hydrolases"/>
    <property type="match status" value="1"/>
</dbReference>
<dbReference type="SMART" id="SM00044">
    <property type="entry name" value="CYCc"/>
    <property type="match status" value="2"/>
</dbReference>
<dbReference type="InterPro" id="IPR011990">
    <property type="entry name" value="TPR-like_helical_dom_sf"/>
</dbReference>
<dbReference type="Pfam" id="PF13191">
    <property type="entry name" value="AAA_16"/>
    <property type="match status" value="1"/>
</dbReference>
<dbReference type="GO" id="GO:0004016">
    <property type="term" value="F:adenylate cyclase activity"/>
    <property type="evidence" value="ECO:0007669"/>
    <property type="project" value="UniProtKB-ARBA"/>
</dbReference>
<reference evidence="4 5" key="1">
    <citation type="journal article" date="2008" name="Proc. Natl. Acad. Sci. U.S.A.">
        <title>Niche adaptation and genome expansion in the chlorophyll d-producing cyanobacterium Acaryochloris marina.</title>
        <authorList>
            <person name="Swingley W.D."/>
            <person name="Chen M."/>
            <person name="Cheung P.C."/>
            <person name="Conrad A.L."/>
            <person name="Dejesa L.C."/>
            <person name="Hao J."/>
            <person name="Honchak B.M."/>
            <person name="Karbach L.E."/>
            <person name="Kurdoglu A."/>
            <person name="Lahiri S."/>
            <person name="Mastrian S.D."/>
            <person name="Miyashita H."/>
            <person name="Page L."/>
            <person name="Ramakrishna P."/>
            <person name="Satoh S."/>
            <person name="Sattley W.M."/>
            <person name="Shimada Y."/>
            <person name="Taylor H.L."/>
            <person name="Tomo T."/>
            <person name="Tsuchiya T."/>
            <person name="Wang Z.T."/>
            <person name="Raymond J."/>
            <person name="Mimuro M."/>
            <person name="Blankenship R.E."/>
            <person name="Touchman J.W."/>
        </authorList>
    </citation>
    <scope>NUCLEOTIDE SEQUENCE [LARGE SCALE GENOMIC DNA]</scope>
    <source>
        <strain evidence="5">MBIC 11017</strain>
    </source>
</reference>
<evidence type="ECO:0000256" key="1">
    <source>
        <dbReference type="ARBA" id="ARBA00022741"/>
    </source>
</evidence>
<dbReference type="PROSITE" id="PS50125">
    <property type="entry name" value="GUANYLATE_CYCLASE_2"/>
    <property type="match status" value="2"/>
</dbReference>
<dbReference type="eggNOG" id="COG2114">
    <property type="taxonomic scope" value="Bacteria"/>
</dbReference>
<feature type="domain" description="Guanylate cyclase" evidence="3">
    <location>
        <begin position="262"/>
        <end position="382"/>
    </location>
</feature>
<keyword evidence="2" id="KW-0067">ATP-binding</keyword>
<sequence>MAEQIDILASYVPDIVVRRLLQDPTPIAKPQIDRFPAAVIFIDISGFTILTETLVKSGPDGLETLTAILNAYFGQIVDLILKYGGDVLKFAGDALLAVWPVQEADKTLQQQTLQACQCALVIQQFSQSYTATSDVSLALRIGIGAGDVAIAHVGGVYKRWEHAITGAPLGQIRLTQSLAQPGQVILSSEVITLIQYQSIGATIDSGCWHLTALSKVDPPPKTSPKELTIELAAGLKAYIPGAILDRLEAGQREWLAEYRLLTLLFINLPDFNAKTPLEQAQRIMQALQSSLYRFEGSINKISVDDKGATLVAALGMPPFAHEDDADRGVRAALEMQTKLKGLGWHCSIGITTGNVFCGIVGSTRRREYTVIGDIVNLAARLMQAAEDNILCDPTTYRAARRRLAFTALPPLSLKGIEQPIVVYQPLGALKQQQHATRTLVGCQRERQHLLELAQILQFDQQGGTAILEGEAGIGKSQVVLNFLEWCQTQDLPFVVGAGDAIEKFTPYFAWRPIFTQILQLEQLLNAADRRQRILNLLGARDDLIALTPLLNFISGLDFPETPITQQMQGQVRADNTRNILLYLLQTGLEQDSHVIILEDAHWLDSASWALALAVHQQALPILCVIATRPLAEPWPEDYTQLLESEQTKYLRLRGLTHRETQQFVSQQLEVAHLPQPVSDFVYAKAEGHPLFSEELAYSLRDNGFIHIEQEKCQLTVPDQHLEGLDLPNTLQGLITSRIDRLLPPQQLMLKVASVIGRNFRGDLLEAIYPLAADKDRLPEHLDSLQRLELIVLDTPPPNLGYLFRHIMTQEVAYHLLVFSQRRELHRAIATWYEQNYTHDLATVYALLAYHWQQAETTDKATHYLEQAGEQAFQGGAYQEAVAFFSQVLALHTPKAQVSRLQLARWHRQLGEAYYGLGHLPESQHQLLQAITILGHPIPQNEQILGIKLAFQGLKQLWHRLQPRRRITSSPTRQAHILELTRSQICLGEVCYYTNAKTLGTYATLVGLNLAETVPPSSELSRIYANMCFATGVYQVHFLARQYGELAEQIIQKINIQLPCISWICLVVGVYKSGVGQWLPARNTIQRSIDACRQLQDWHVLAQAVAGIALIDHFQGRFKDAIPLWEETQELGAQHDDIQSYAWGLMGQAEEWACLGNWTTATTCVEEVQAIFAEQPGLIADQIRFAGIASRVYLHNRDLHQAQQVIETAIQMLRDSDPIAVHTHEGYVGIAESSIQLWIYNLQDAKQVRQACQSLQKFAQSFPIAQPRALLWQGVWLWHQGKTTQAQKQWHQALQLATALAMPYEQARIHQQWGQCLDPQDPGHRQHLDQAQQLREQLGQSPVSNTLEFGLKQTRKAVNEVHRLL</sequence>
<dbReference type="OrthoDB" id="190810at2"/>
<dbReference type="Pfam" id="PF00211">
    <property type="entry name" value="Guanylate_cyc"/>
    <property type="match status" value="2"/>
</dbReference>
<name>B0C469_ACAM1</name>
<dbReference type="EMBL" id="CP000828">
    <property type="protein sequence ID" value="ABW27460.1"/>
    <property type="molecule type" value="Genomic_DNA"/>
</dbReference>
<organism evidence="4 5">
    <name type="scientific">Acaryochloris marina (strain MBIC 11017)</name>
    <dbReference type="NCBI Taxonomy" id="329726"/>
    <lineage>
        <taxon>Bacteria</taxon>
        <taxon>Bacillati</taxon>
        <taxon>Cyanobacteriota</taxon>
        <taxon>Cyanophyceae</taxon>
        <taxon>Acaryochloridales</taxon>
        <taxon>Acaryochloridaceae</taxon>
        <taxon>Acaryochloris</taxon>
    </lineage>
</organism>
<dbReference type="KEGG" id="amr:AM1_2452"/>
<dbReference type="InterPro" id="IPR001054">
    <property type="entry name" value="A/G_cyclase"/>
</dbReference>
<dbReference type="InterPro" id="IPR041664">
    <property type="entry name" value="AAA_16"/>
</dbReference>
<dbReference type="STRING" id="329726.AM1_2452"/>
<evidence type="ECO:0000256" key="2">
    <source>
        <dbReference type="ARBA" id="ARBA00022840"/>
    </source>
</evidence>
<dbReference type="InterPro" id="IPR029787">
    <property type="entry name" value="Nucleotide_cyclase"/>
</dbReference>
<proteinExistence type="predicted"/>
<keyword evidence="1" id="KW-0547">Nucleotide-binding</keyword>
<dbReference type="Proteomes" id="UP000000268">
    <property type="component" value="Chromosome"/>
</dbReference>
<accession>B0C469</accession>
<evidence type="ECO:0000313" key="4">
    <source>
        <dbReference type="EMBL" id="ABW27460.1"/>
    </source>
</evidence>
<gene>
    <name evidence="4" type="ordered locus">AM1_2452</name>
</gene>
<evidence type="ECO:0000259" key="3">
    <source>
        <dbReference type="PROSITE" id="PS50125"/>
    </source>
</evidence>
<keyword evidence="5" id="KW-1185">Reference proteome</keyword>
<dbReference type="GO" id="GO:0005737">
    <property type="term" value="C:cytoplasm"/>
    <property type="evidence" value="ECO:0007669"/>
    <property type="project" value="TreeGrafter"/>
</dbReference>
<dbReference type="GO" id="GO:0005524">
    <property type="term" value="F:ATP binding"/>
    <property type="evidence" value="ECO:0007669"/>
    <property type="project" value="UniProtKB-KW"/>
</dbReference>
<dbReference type="HOGENOM" id="CLU_004435_4_0_3"/>
<dbReference type="PANTHER" id="PTHR16305">
    <property type="entry name" value="TESTICULAR SOLUBLE ADENYLYL CYCLASE"/>
    <property type="match status" value="1"/>
</dbReference>
<dbReference type="FunFam" id="3.30.70.1230:FF:000017">
    <property type="entry name" value="Adenylate cyclase type 10"/>
    <property type="match status" value="1"/>
</dbReference>
<dbReference type="Gene3D" id="1.25.40.10">
    <property type="entry name" value="Tetratricopeptide repeat domain"/>
    <property type="match status" value="2"/>
</dbReference>
<dbReference type="GO" id="GO:0035556">
    <property type="term" value="P:intracellular signal transduction"/>
    <property type="evidence" value="ECO:0007669"/>
    <property type="project" value="InterPro"/>
</dbReference>
<dbReference type="SUPFAM" id="SSF48452">
    <property type="entry name" value="TPR-like"/>
    <property type="match status" value="2"/>
</dbReference>
<dbReference type="SUPFAM" id="SSF55073">
    <property type="entry name" value="Nucleotide cyclase"/>
    <property type="match status" value="2"/>
</dbReference>
<dbReference type="CDD" id="cd07302">
    <property type="entry name" value="CHD"/>
    <property type="match status" value="2"/>
</dbReference>
<feature type="domain" description="Guanylate cyclase" evidence="3">
    <location>
        <begin position="38"/>
        <end position="161"/>
    </location>
</feature>
<dbReference type="RefSeq" id="WP_012162924.1">
    <property type="nucleotide sequence ID" value="NC_009925.1"/>
</dbReference>